<reference evidence="2 3" key="1">
    <citation type="journal article" date="2015" name="Genome Biol. Evol.">
        <title>Comparative Genomics of a Bacterivorous Green Alga Reveals Evolutionary Causalities and Consequences of Phago-Mixotrophic Mode of Nutrition.</title>
        <authorList>
            <person name="Burns J.A."/>
            <person name="Paasch A."/>
            <person name="Narechania A."/>
            <person name="Kim E."/>
        </authorList>
    </citation>
    <scope>NUCLEOTIDE SEQUENCE [LARGE SCALE GENOMIC DNA]</scope>
    <source>
        <strain evidence="2 3">PLY_AMNH</strain>
    </source>
</reference>
<dbReference type="AlphaFoldDB" id="A0AAE0BX54"/>
<name>A0AAE0BX54_9CHLO</name>
<evidence type="ECO:0000256" key="1">
    <source>
        <dbReference type="SAM" id="MobiDB-lite"/>
    </source>
</evidence>
<comment type="caution">
    <text evidence="2">The sequence shown here is derived from an EMBL/GenBank/DDBJ whole genome shotgun (WGS) entry which is preliminary data.</text>
</comment>
<feature type="region of interest" description="Disordered" evidence="1">
    <location>
        <begin position="39"/>
        <end position="122"/>
    </location>
</feature>
<dbReference type="Proteomes" id="UP001190700">
    <property type="component" value="Unassembled WGS sequence"/>
</dbReference>
<feature type="compositionally biased region" description="Basic and acidic residues" evidence="1">
    <location>
        <begin position="70"/>
        <end position="83"/>
    </location>
</feature>
<sequence>MLPRERREQAAQHHAEELEPEWEEEAYCLWKTGQALRLQHEQRRGRGVNHRRSRRVSEPVLAAPIEAETEQIKDGHSCFRKEAPAAAATPSDEHSGANSKVKQHKGETKEAKPDEEDAEVPQWILDELVKLK</sequence>
<feature type="compositionally biased region" description="Basic residues" evidence="1">
    <location>
        <begin position="45"/>
        <end position="54"/>
    </location>
</feature>
<keyword evidence="3" id="KW-1185">Reference proteome</keyword>
<evidence type="ECO:0000313" key="2">
    <source>
        <dbReference type="EMBL" id="KAK3243813.1"/>
    </source>
</evidence>
<organism evidence="2 3">
    <name type="scientific">Cymbomonas tetramitiformis</name>
    <dbReference type="NCBI Taxonomy" id="36881"/>
    <lineage>
        <taxon>Eukaryota</taxon>
        <taxon>Viridiplantae</taxon>
        <taxon>Chlorophyta</taxon>
        <taxon>Pyramimonadophyceae</taxon>
        <taxon>Pyramimonadales</taxon>
        <taxon>Pyramimonadaceae</taxon>
        <taxon>Cymbomonas</taxon>
    </lineage>
</organism>
<feature type="region of interest" description="Disordered" evidence="1">
    <location>
        <begin position="1"/>
        <end position="22"/>
    </location>
</feature>
<protein>
    <submittedName>
        <fullName evidence="2">Uncharacterized protein</fullName>
    </submittedName>
</protein>
<proteinExistence type="predicted"/>
<gene>
    <name evidence="2" type="ORF">CYMTET_46551</name>
</gene>
<dbReference type="EMBL" id="LGRX02032631">
    <property type="protein sequence ID" value="KAK3243813.1"/>
    <property type="molecule type" value="Genomic_DNA"/>
</dbReference>
<feature type="compositionally biased region" description="Basic and acidic residues" evidence="1">
    <location>
        <begin position="1"/>
        <end position="17"/>
    </location>
</feature>
<accession>A0AAE0BX54</accession>
<evidence type="ECO:0000313" key="3">
    <source>
        <dbReference type="Proteomes" id="UP001190700"/>
    </source>
</evidence>